<sequence>MQVEKEWEKSFPTWLRSRRYGKWRTESDGFHVRWPRVRIPVHD</sequence>
<reference evidence="1" key="1">
    <citation type="submission" date="2017-07" db="EMBL/GenBank/DDBJ databases">
        <title>Taro Niue Genome Assembly and Annotation.</title>
        <authorList>
            <person name="Atibalentja N."/>
            <person name="Keating K."/>
            <person name="Fields C.J."/>
        </authorList>
    </citation>
    <scope>NUCLEOTIDE SEQUENCE</scope>
    <source>
        <strain evidence="1">Niue_2</strain>
        <tissue evidence="1">Leaf</tissue>
    </source>
</reference>
<evidence type="ECO:0000313" key="2">
    <source>
        <dbReference type="Proteomes" id="UP000652761"/>
    </source>
</evidence>
<proteinExistence type="predicted"/>
<feature type="non-terminal residue" evidence="1">
    <location>
        <position position="1"/>
    </location>
</feature>
<name>A0A843W4L6_COLES</name>
<dbReference type="AlphaFoldDB" id="A0A843W4L6"/>
<organism evidence="1 2">
    <name type="scientific">Colocasia esculenta</name>
    <name type="common">Wild taro</name>
    <name type="synonym">Arum esculentum</name>
    <dbReference type="NCBI Taxonomy" id="4460"/>
    <lineage>
        <taxon>Eukaryota</taxon>
        <taxon>Viridiplantae</taxon>
        <taxon>Streptophyta</taxon>
        <taxon>Embryophyta</taxon>
        <taxon>Tracheophyta</taxon>
        <taxon>Spermatophyta</taxon>
        <taxon>Magnoliopsida</taxon>
        <taxon>Liliopsida</taxon>
        <taxon>Araceae</taxon>
        <taxon>Aroideae</taxon>
        <taxon>Colocasieae</taxon>
        <taxon>Colocasia</taxon>
    </lineage>
</organism>
<evidence type="ECO:0000313" key="1">
    <source>
        <dbReference type="EMBL" id="MQM02936.1"/>
    </source>
</evidence>
<keyword evidence="2" id="KW-1185">Reference proteome</keyword>
<accession>A0A843W4L6</accession>
<dbReference type="EMBL" id="NMUH01002946">
    <property type="protein sequence ID" value="MQM02936.1"/>
    <property type="molecule type" value="Genomic_DNA"/>
</dbReference>
<gene>
    <name evidence="1" type="ORF">Taro_035710</name>
</gene>
<comment type="caution">
    <text evidence="1">The sequence shown here is derived from an EMBL/GenBank/DDBJ whole genome shotgun (WGS) entry which is preliminary data.</text>
</comment>
<dbReference type="Proteomes" id="UP000652761">
    <property type="component" value="Unassembled WGS sequence"/>
</dbReference>
<protein>
    <submittedName>
        <fullName evidence="1">Uncharacterized protein</fullName>
    </submittedName>
</protein>